<evidence type="ECO:0000313" key="2">
    <source>
        <dbReference type="EMBL" id="MBC2778639.1"/>
    </source>
</evidence>
<reference evidence="2 3" key="1">
    <citation type="submission" date="2020-08" db="EMBL/GenBank/DDBJ databases">
        <title>Draft genome sequence of Parasphingopyxis sp. GrpM-11.</title>
        <authorList>
            <person name="Oh J."/>
            <person name="Roh D.-H."/>
        </authorList>
    </citation>
    <scope>NUCLEOTIDE SEQUENCE [LARGE SCALE GENOMIC DNA]</scope>
    <source>
        <strain evidence="2 3">GrpM-11</strain>
    </source>
</reference>
<keyword evidence="3" id="KW-1185">Reference proteome</keyword>
<organism evidence="2 3">
    <name type="scientific">Parasphingopyxis marina</name>
    <dbReference type="NCBI Taxonomy" id="2761622"/>
    <lineage>
        <taxon>Bacteria</taxon>
        <taxon>Pseudomonadati</taxon>
        <taxon>Pseudomonadota</taxon>
        <taxon>Alphaproteobacteria</taxon>
        <taxon>Sphingomonadales</taxon>
        <taxon>Sphingomonadaceae</taxon>
        <taxon>Parasphingopyxis</taxon>
    </lineage>
</organism>
<evidence type="ECO:0008006" key="4">
    <source>
        <dbReference type="Google" id="ProtNLM"/>
    </source>
</evidence>
<evidence type="ECO:0000256" key="1">
    <source>
        <dbReference type="SAM" id="MobiDB-lite"/>
    </source>
</evidence>
<protein>
    <recommendedName>
        <fullName evidence="4">MarR family transcriptional regulator</fullName>
    </recommendedName>
</protein>
<name>A0A842I1S9_9SPHN</name>
<accession>A0A842I1S9</accession>
<evidence type="ECO:0000313" key="3">
    <source>
        <dbReference type="Proteomes" id="UP000564378"/>
    </source>
</evidence>
<comment type="caution">
    <text evidence="2">The sequence shown here is derived from an EMBL/GenBank/DDBJ whole genome shotgun (WGS) entry which is preliminary data.</text>
</comment>
<dbReference type="EMBL" id="JACJVJ010000002">
    <property type="protein sequence ID" value="MBC2778639.1"/>
    <property type="molecule type" value="Genomic_DNA"/>
</dbReference>
<feature type="region of interest" description="Disordered" evidence="1">
    <location>
        <begin position="1"/>
        <end position="24"/>
    </location>
</feature>
<dbReference type="AlphaFoldDB" id="A0A842I1S9"/>
<sequence length="144" mass="16181">MTARAENEDGAPKRGETIPGALRDKFDKVPAAPADYWSTVHNLQSELAQRKRRDRVFGPGTFQGDRWSFFLELVNAEFEGRKMTISDLVRELSVGRDIAERCIEQLIAQSLVRGEAPEEGGELGYALTIEGIAMMIEYFDTRVT</sequence>
<gene>
    <name evidence="2" type="ORF">H6P80_13525</name>
</gene>
<dbReference type="Proteomes" id="UP000564378">
    <property type="component" value="Unassembled WGS sequence"/>
</dbReference>
<proteinExistence type="predicted"/>
<dbReference type="RefSeq" id="WP_185801882.1">
    <property type="nucleotide sequence ID" value="NZ_JACJVJ010000002.1"/>
</dbReference>